<dbReference type="Proteomes" id="UP000466130">
    <property type="component" value="Unassembled WGS sequence"/>
</dbReference>
<organism evidence="2 3">
    <name type="scientific">Vreelandella piezotolerans</name>
    <dbReference type="NCBI Taxonomy" id="2609667"/>
    <lineage>
        <taxon>Bacteria</taxon>
        <taxon>Pseudomonadati</taxon>
        <taxon>Pseudomonadota</taxon>
        <taxon>Gammaproteobacteria</taxon>
        <taxon>Oceanospirillales</taxon>
        <taxon>Halomonadaceae</taxon>
        <taxon>Vreelandella</taxon>
    </lineage>
</organism>
<dbReference type="RefSeq" id="WP_139527297.1">
    <property type="nucleotide sequence ID" value="NZ_CP048602.1"/>
</dbReference>
<evidence type="ECO:0000313" key="2">
    <source>
        <dbReference type="EMBL" id="KAE8437631.1"/>
    </source>
</evidence>
<protein>
    <recommendedName>
        <fullName evidence="4">DUF2171 domain-containing protein</fullName>
    </recommendedName>
</protein>
<keyword evidence="3" id="KW-1185">Reference proteome</keyword>
<dbReference type="EMBL" id="VWRT01000015">
    <property type="protein sequence ID" value="KAE8437631.1"/>
    <property type="molecule type" value="Genomic_DNA"/>
</dbReference>
<comment type="caution">
    <text evidence="2">The sequence shown here is derived from an EMBL/GenBank/DDBJ whole genome shotgun (WGS) entry which is preliminary data.</text>
</comment>
<accession>A0ABQ6X6K5</accession>
<name>A0ABQ6X6K5_9GAMM</name>
<gene>
    <name evidence="2" type="ORF">F1978_13430</name>
</gene>
<evidence type="ECO:0000313" key="3">
    <source>
        <dbReference type="Proteomes" id="UP000466130"/>
    </source>
</evidence>
<reference evidence="2 3" key="1">
    <citation type="submission" date="2019-09" db="EMBL/GenBank/DDBJ databases">
        <title>The Halomonas whole genome shotgun (WGS).</title>
        <authorList>
            <person name="Xie Z."/>
        </authorList>
    </citation>
    <scope>NUCLEOTIDE SEQUENCE [LARGE SCALE GENOMIC DNA]</scope>
    <source>
        <strain evidence="2 3">NBT06E8</strain>
    </source>
</reference>
<proteinExistence type="predicted"/>
<evidence type="ECO:0008006" key="4">
    <source>
        <dbReference type="Google" id="ProtNLM"/>
    </source>
</evidence>
<feature type="region of interest" description="Disordered" evidence="1">
    <location>
        <begin position="82"/>
        <end position="103"/>
    </location>
</feature>
<sequence>MADDTLKDAKIVDHHGLLVGQVVNISERQNAEIRTPYGRHFWVKPESLAKSQGQWCLLKDFKAYTADNTETVWSESDLDAAADDTFPASDPPSFTLGDEGKGR</sequence>
<evidence type="ECO:0000256" key="1">
    <source>
        <dbReference type="SAM" id="MobiDB-lite"/>
    </source>
</evidence>